<dbReference type="SMART" id="SM00487">
    <property type="entry name" value="DEXDc"/>
    <property type="match status" value="1"/>
</dbReference>
<feature type="domain" description="Helicase C-terminal" evidence="5">
    <location>
        <begin position="317"/>
        <end position="464"/>
    </location>
</feature>
<dbReference type="GO" id="GO:0016787">
    <property type="term" value="F:hydrolase activity"/>
    <property type="evidence" value="ECO:0007669"/>
    <property type="project" value="InterPro"/>
</dbReference>
<protein>
    <submittedName>
        <fullName evidence="6">DNA/RNA helicase</fullName>
    </submittedName>
</protein>
<dbReference type="SUPFAM" id="SSF52540">
    <property type="entry name" value="P-loop containing nucleoside triphosphate hydrolases"/>
    <property type="match status" value="1"/>
</dbReference>
<dbReference type="PANTHER" id="PTHR30580">
    <property type="entry name" value="PRIMOSOMAL PROTEIN N"/>
    <property type="match status" value="1"/>
</dbReference>
<proteinExistence type="predicted"/>
<dbReference type="Pfam" id="PF00271">
    <property type="entry name" value="Helicase_C"/>
    <property type="match status" value="1"/>
</dbReference>
<dbReference type="STRING" id="442899.SAMN05720591_11828"/>
<feature type="domain" description="Helicase ATP-binding" evidence="4">
    <location>
        <begin position="146"/>
        <end position="298"/>
    </location>
</feature>
<dbReference type="PANTHER" id="PTHR30580:SF1">
    <property type="entry name" value="COMF OPERON PROTEIN 1"/>
    <property type="match status" value="1"/>
</dbReference>
<dbReference type="AlphaFoldDB" id="A0A511X2C3"/>
<dbReference type="PROSITE" id="PS51192">
    <property type="entry name" value="HELICASE_ATP_BIND_1"/>
    <property type="match status" value="1"/>
</dbReference>
<dbReference type="PROSITE" id="PS51194">
    <property type="entry name" value="HELICASE_CTER"/>
    <property type="match status" value="1"/>
</dbReference>
<dbReference type="Proteomes" id="UP000321400">
    <property type="component" value="Unassembled WGS sequence"/>
</dbReference>
<dbReference type="GO" id="GO:0006310">
    <property type="term" value="P:DNA recombination"/>
    <property type="evidence" value="ECO:0007669"/>
    <property type="project" value="TreeGrafter"/>
</dbReference>
<evidence type="ECO:0000313" key="7">
    <source>
        <dbReference type="Proteomes" id="UP000321400"/>
    </source>
</evidence>
<evidence type="ECO:0000256" key="1">
    <source>
        <dbReference type="ARBA" id="ARBA00022741"/>
    </source>
</evidence>
<reference evidence="6 7" key="1">
    <citation type="submission" date="2019-07" db="EMBL/GenBank/DDBJ databases">
        <title>Whole genome shotgun sequence of Halolactibacillus alkaliphilus NBRC 103919.</title>
        <authorList>
            <person name="Hosoyama A."/>
            <person name="Uohara A."/>
            <person name="Ohji S."/>
            <person name="Ichikawa N."/>
        </authorList>
    </citation>
    <scope>NUCLEOTIDE SEQUENCE [LARGE SCALE GENOMIC DNA]</scope>
    <source>
        <strain evidence="6 7">NBRC 103919</strain>
    </source>
</reference>
<dbReference type="OrthoDB" id="2077914at2"/>
<dbReference type="EMBL" id="BJYE01000018">
    <property type="protein sequence ID" value="GEN57089.1"/>
    <property type="molecule type" value="Genomic_DNA"/>
</dbReference>
<dbReference type="GO" id="GO:0006302">
    <property type="term" value="P:double-strand break repair"/>
    <property type="evidence" value="ECO:0007669"/>
    <property type="project" value="TreeGrafter"/>
</dbReference>
<dbReference type="GO" id="GO:0006270">
    <property type="term" value="P:DNA replication initiation"/>
    <property type="evidence" value="ECO:0007669"/>
    <property type="project" value="TreeGrafter"/>
</dbReference>
<dbReference type="InterPro" id="IPR006935">
    <property type="entry name" value="Helicase/UvrB_N"/>
</dbReference>
<evidence type="ECO:0000256" key="3">
    <source>
        <dbReference type="ARBA" id="ARBA00023125"/>
    </source>
</evidence>
<evidence type="ECO:0000256" key="2">
    <source>
        <dbReference type="ARBA" id="ARBA00022840"/>
    </source>
</evidence>
<dbReference type="InterPro" id="IPR027417">
    <property type="entry name" value="P-loop_NTPase"/>
</dbReference>
<keyword evidence="2" id="KW-0067">ATP-binding</keyword>
<evidence type="ECO:0000259" key="5">
    <source>
        <dbReference type="PROSITE" id="PS51194"/>
    </source>
</evidence>
<dbReference type="Gene3D" id="3.40.50.300">
    <property type="entry name" value="P-loop containing nucleotide triphosphate hydrolases"/>
    <property type="match status" value="2"/>
</dbReference>
<dbReference type="GO" id="GO:0043138">
    <property type="term" value="F:3'-5' DNA helicase activity"/>
    <property type="evidence" value="ECO:0007669"/>
    <property type="project" value="TreeGrafter"/>
</dbReference>
<organism evidence="6 7">
    <name type="scientific">Halolactibacillus alkaliphilus</name>
    <dbReference type="NCBI Taxonomy" id="442899"/>
    <lineage>
        <taxon>Bacteria</taxon>
        <taxon>Bacillati</taxon>
        <taxon>Bacillota</taxon>
        <taxon>Bacilli</taxon>
        <taxon>Bacillales</taxon>
        <taxon>Bacillaceae</taxon>
        <taxon>Halolactibacillus</taxon>
    </lineage>
</organism>
<gene>
    <name evidence="6" type="ORF">HAL01_15530</name>
</gene>
<accession>A0A511X2C3</accession>
<keyword evidence="3" id="KW-0238">DNA-binding</keyword>
<dbReference type="GO" id="GO:0005524">
    <property type="term" value="F:ATP binding"/>
    <property type="evidence" value="ECO:0007669"/>
    <property type="project" value="UniProtKB-KW"/>
</dbReference>
<comment type="caution">
    <text evidence="6">The sequence shown here is derived from an EMBL/GenBank/DDBJ whole genome shotgun (WGS) entry which is preliminary data.</text>
</comment>
<evidence type="ECO:0000313" key="6">
    <source>
        <dbReference type="EMBL" id="GEN57089.1"/>
    </source>
</evidence>
<evidence type="ECO:0000259" key="4">
    <source>
        <dbReference type="PROSITE" id="PS51192"/>
    </source>
</evidence>
<keyword evidence="6" id="KW-0347">Helicase</keyword>
<keyword evidence="1" id="KW-0547">Nucleotide-binding</keyword>
<name>A0A511X2C3_9BACI</name>
<dbReference type="InterPro" id="IPR001650">
    <property type="entry name" value="Helicase_C-like"/>
</dbReference>
<sequence length="464" mass="52272">MSPVHRSINTESKDKKQKHPFAQPLRYVDGLLLDHNQLTKRLKQLDMTDEHVSVTTMTAITGRWGFYTCQRCLNQDPTLFSSFPCGKCQKTCIYCLACLKYGRLASCQSLFHLRVTDRETKPVATGFTFTSTLTSHQLKASQAIIKAIDTTKSQLLVHAVCGAGKTEMLFHGIQHALETGKRVALTTPRQDVIKELLPRFKAVFTRVPLICQYGGSDDNRLTSILTLCTTHQLIRYKEAFDVLIIDEVDAFPYHNDPNLIKQSQRALKDTGTVIYLTATPRKSLLKQKLPTCFVPVRYHGQPLPVPQAQFTSFKRSPLPSNVYKAISEQRQSGRQLLLFVATIKQAEQLLPILREKFKSLNVEAVHATESDRSLRVKHFRHKAIDILVTTTILERGVTFPSVDVYVLKADHDVFDEAALVQIAGRAGRSKSDPAGTVYFFHEGYTKAIKSAIRSIKRMNQLGAK</sequence>
<keyword evidence="6" id="KW-0378">Hydrolase</keyword>
<dbReference type="Pfam" id="PF04851">
    <property type="entry name" value="ResIII"/>
    <property type="match status" value="1"/>
</dbReference>
<dbReference type="RefSeq" id="WP_089802139.1">
    <property type="nucleotide sequence ID" value="NZ_BJYE01000018.1"/>
</dbReference>
<dbReference type="InterPro" id="IPR014001">
    <property type="entry name" value="Helicase_ATP-bd"/>
</dbReference>
<keyword evidence="7" id="KW-1185">Reference proteome</keyword>
<dbReference type="SMART" id="SM00490">
    <property type="entry name" value="HELICc"/>
    <property type="match status" value="1"/>
</dbReference>
<dbReference type="GO" id="GO:0003677">
    <property type="term" value="F:DNA binding"/>
    <property type="evidence" value="ECO:0007669"/>
    <property type="project" value="UniProtKB-KW"/>
</dbReference>